<proteinExistence type="predicted"/>
<dbReference type="Pfam" id="PF00106">
    <property type="entry name" value="adh_short"/>
    <property type="match status" value="1"/>
</dbReference>
<name>A0A3P6SDJ8_CYLGO</name>
<dbReference type="AlphaFoldDB" id="A0A3P6SDJ8"/>
<dbReference type="Gene3D" id="3.40.50.720">
    <property type="entry name" value="NAD(P)-binding Rossmann-like Domain"/>
    <property type="match status" value="1"/>
</dbReference>
<accession>A0A3P6SDJ8</accession>
<dbReference type="EMBL" id="UYRV01005221">
    <property type="protein sequence ID" value="VDK52401.1"/>
    <property type="molecule type" value="Genomic_DNA"/>
</dbReference>
<dbReference type="PANTHER" id="PTHR44115">
    <property type="entry name" value="PROTEIN CBG09704"/>
    <property type="match status" value="1"/>
</dbReference>
<dbReference type="PRINTS" id="PR00081">
    <property type="entry name" value="GDHRDH"/>
</dbReference>
<reference evidence="1 2" key="1">
    <citation type="submission" date="2018-11" db="EMBL/GenBank/DDBJ databases">
        <authorList>
            <consortium name="Pathogen Informatics"/>
        </authorList>
    </citation>
    <scope>NUCLEOTIDE SEQUENCE [LARGE SCALE GENOMIC DNA]</scope>
</reference>
<gene>
    <name evidence="1" type="ORF">CGOC_LOCUS2353</name>
</gene>
<dbReference type="PANTHER" id="PTHR44115:SF4">
    <property type="entry name" value="OXIDOREDUCTASE"/>
    <property type="match status" value="1"/>
</dbReference>
<evidence type="ECO:0000313" key="2">
    <source>
        <dbReference type="Proteomes" id="UP000271889"/>
    </source>
</evidence>
<dbReference type="OrthoDB" id="47007at2759"/>
<protein>
    <submittedName>
        <fullName evidence="1">Uncharacterized protein</fullName>
    </submittedName>
</protein>
<dbReference type="Proteomes" id="UP000271889">
    <property type="component" value="Unassembled WGS sequence"/>
</dbReference>
<organism evidence="1 2">
    <name type="scientific">Cylicostephanus goldi</name>
    <name type="common">Nematode worm</name>
    <dbReference type="NCBI Taxonomy" id="71465"/>
    <lineage>
        <taxon>Eukaryota</taxon>
        <taxon>Metazoa</taxon>
        <taxon>Ecdysozoa</taxon>
        <taxon>Nematoda</taxon>
        <taxon>Chromadorea</taxon>
        <taxon>Rhabditida</taxon>
        <taxon>Rhabditina</taxon>
        <taxon>Rhabditomorpha</taxon>
        <taxon>Strongyloidea</taxon>
        <taxon>Strongylidae</taxon>
        <taxon>Cylicostephanus</taxon>
    </lineage>
</organism>
<evidence type="ECO:0000313" key="1">
    <source>
        <dbReference type="EMBL" id="VDK52401.1"/>
    </source>
</evidence>
<keyword evidence="2" id="KW-1185">Reference proteome</keyword>
<dbReference type="InterPro" id="IPR002347">
    <property type="entry name" value="SDR_fam"/>
</dbReference>
<sequence>MVTICGRKKVALEETRKLLLAENGNDEEKVLVVIGDICDDEVMKQTVDKTIEKFRGLNVLVNNAGGTHGEMFVSELEGDLAAFDYTLKLNTRCVLRLCQLAYPQLIKSQGEIVNVGSIAGLNNGVVSVFH</sequence>
<dbReference type="InterPro" id="IPR036291">
    <property type="entry name" value="NAD(P)-bd_dom_sf"/>
</dbReference>
<dbReference type="SUPFAM" id="SSF51735">
    <property type="entry name" value="NAD(P)-binding Rossmann-fold domains"/>
    <property type="match status" value="1"/>
</dbReference>